<sequence>MNYAHHGERENDSTVTCGIVRDTYHDKTGKLAISRGNFLRTGIAATEDVARGGVSLNCISKRRVIAKRRGRLEVRSRLSYSRAARGEYRRQLSESVTSQSLGGYHRYRCNE</sequence>
<accession>A0AAW2ESU7</accession>
<comment type="caution">
    <text evidence="1">The sequence shown here is derived from an EMBL/GenBank/DDBJ whole genome shotgun (WGS) entry which is preliminary data.</text>
</comment>
<evidence type="ECO:0000313" key="2">
    <source>
        <dbReference type="Proteomes" id="UP001430953"/>
    </source>
</evidence>
<dbReference type="Proteomes" id="UP001430953">
    <property type="component" value="Unassembled WGS sequence"/>
</dbReference>
<gene>
    <name evidence="1" type="ORF">PUN28_016408</name>
</gene>
<dbReference type="EMBL" id="JADYXP020000019">
    <property type="protein sequence ID" value="KAL0104757.1"/>
    <property type="molecule type" value="Genomic_DNA"/>
</dbReference>
<organism evidence="1 2">
    <name type="scientific">Cardiocondyla obscurior</name>
    <dbReference type="NCBI Taxonomy" id="286306"/>
    <lineage>
        <taxon>Eukaryota</taxon>
        <taxon>Metazoa</taxon>
        <taxon>Ecdysozoa</taxon>
        <taxon>Arthropoda</taxon>
        <taxon>Hexapoda</taxon>
        <taxon>Insecta</taxon>
        <taxon>Pterygota</taxon>
        <taxon>Neoptera</taxon>
        <taxon>Endopterygota</taxon>
        <taxon>Hymenoptera</taxon>
        <taxon>Apocrita</taxon>
        <taxon>Aculeata</taxon>
        <taxon>Formicoidea</taxon>
        <taxon>Formicidae</taxon>
        <taxon>Myrmicinae</taxon>
        <taxon>Cardiocondyla</taxon>
    </lineage>
</organism>
<name>A0AAW2ESU7_9HYME</name>
<reference evidence="1 2" key="1">
    <citation type="submission" date="2023-03" db="EMBL/GenBank/DDBJ databases">
        <title>High recombination rates correlate with genetic variation in Cardiocondyla obscurior ants.</title>
        <authorList>
            <person name="Errbii M."/>
        </authorList>
    </citation>
    <scope>NUCLEOTIDE SEQUENCE [LARGE SCALE GENOMIC DNA]</scope>
    <source>
        <strain evidence="1">Alpha-2009</strain>
        <tissue evidence="1">Whole body</tissue>
    </source>
</reference>
<dbReference type="AlphaFoldDB" id="A0AAW2ESU7"/>
<keyword evidence="2" id="KW-1185">Reference proteome</keyword>
<proteinExistence type="predicted"/>
<evidence type="ECO:0000313" key="1">
    <source>
        <dbReference type="EMBL" id="KAL0104757.1"/>
    </source>
</evidence>
<protein>
    <submittedName>
        <fullName evidence="1">Uncharacterized protein</fullName>
    </submittedName>
</protein>